<dbReference type="InterPro" id="IPR036638">
    <property type="entry name" value="HLH_DNA-bd_sf"/>
</dbReference>
<dbReference type="InterPro" id="IPR011598">
    <property type="entry name" value="bHLH_dom"/>
</dbReference>
<keyword evidence="7" id="KW-0013">ADP-ribosylation</keyword>
<evidence type="ECO:0000256" key="14">
    <source>
        <dbReference type="ARBA" id="ARBA00023306"/>
    </source>
</evidence>
<gene>
    <name evidence="19" type="primary">Ahr</name>
    <name evidence="19" type="ORF">PHOROB_LOCUS1825</name>
</gene>
<organism evidence="19 20">
    <name type="scientific">Phodopus roborovskii</name>
    <name type="common">Roborovski's desert hamster</name>
    <name type="synonym">Cricetulus roborovskii</name>
    <dbReference type="NCBI Taxonomy" id="109678"/>
    <lineage>
        <taxon>Eukaryota</taxon>
        <taxon>Metazoa</taxon>
        <taxon>Chordata</taxon>
        <taxon>Craniata</taxon>
        <taxon>Vertebrata</taxon>
        <taxon>Euteleostomi</taxon>
        <taxon>Mammalia</taxon>
        <taxon>Eutheria</taxon>
        <taxon>Euarchontoglires</taxon>
        <taxon>Glires</taxon>
        <taxon>Rodentia</taxon>
        <taxon>Myomorpha</taxon>
        <taxon>Muroidea</taxon>
        <taxon>Cricetidae</taxon>
        <taxon>Cricetinae</taxon>
        <taxon>Phodopus</taxon>
    </lineage>
</organism>
<evidence type="ECO:0000256" key="13">
    <source>
        <dbReference type="ARBA" id="ARBA00023242"/>
    </source>
</evidence>
<evidence type="ECO:0000256" key="11">
    <source>
        <dbReference type="ARBA" id="ARBA00023159"/>
    </source>
</evidence>
<keyword evidence="14" id="KW-0131">Cell cycle</keyword>
<evidence type="ECO:0000256" key="2">
    <source>
        <dbReference type="ARBA" id="ARBA00004496"/>
    </source>
</evidence>
<keyword evidence="20" id="KW-1185">Reference proteome</keyword>
<evidence type="ECO:0000256" key="3">
    <source>
        <dbReference type="ARBA" id="ARBA00015909"/>
    </source>
</evidence>
<dbReference type="Gene3D" id="3.30.450.20">
    <property type="entry name" value="PAS domain"/>
    <property type="match status" value="2"/>
</dbReference>
<feature type="region of interest" description="Disordered" evidence="16">
    <location>
        <begin position="432"/>
        <end position="451"/>
    </location>
</feature>
<dbReference type="Gene3D" id="4.10.280.10">
    <property type="entry name" value="Helix-loop-helix DNA-binding domain"/>
    <property type="match status" value="1"/>
</dbReference>
<evidence type="ECO:0000256" key="8">
    <source>
        <dbReference type="ARBA" id="ARBA00023015"/>
    </source>
</evidence>
<evidence type="ECO:0000256" key="10">
    <source>
        <dbReference type="ARBA" id="ARBA00023125"/>
    </source>
</evidence>
<dbReference type="InterPro" id="IPR013767">
    <property type="entry name" value="PAS_fold"/>
</dbReference>
<dbReference type="GO" id="GO:0005737">
    <property type="term" value="C:cytoplasm"/>
    <property type="evidence" value="ECO:0007669"/>
    <property type="project" value="UniProtKB-SubCell"/>
</dbReference>
<dbReference type="GO" id="GO:0046983">
    <property type="term" value="F:protein dimerization activity"/>
    <property type="evidence" value="ECO:0007669"/>
    <property type="project" value="InterPro"/>
</dbReference>
<dbReference type="Pfam" id="PF00010">
    <property type="entry name" value="HLH"/>
    <property type="match status" value="1"/>
</dbReference>
<dbReference type="InterPro" id="IPR033348">
    <property type="entry name" value="AHR_bHLH"/>
</dbReference>
<keyword evidence="9" id="KW-0090">Biological rhythms</keyword>
<evidence type="ECO:0000256" key="7">
    <source>
        <dbReference type="ARBA" id="ARBA00022765"/>
    </source>
</evidence>
<comment type="caution">
    <text evidence="19">The sequence shown here is derived from an EMBL/GenBank/DDBJ whole genome shotgun (WGS) entry which is preliminary data.</text>
</comment>
<dbReference type="AlphaFoldDB" id="A0AAU9YS27"/>
<name>A0AAU9YS27_PHORO</name>
<evidence type="ECO:0000256" key="12">
    <source>
        <dbReference type="ARBA" id="ARBA00023163"/>
    </source>
</evidence>
<dbReference type="PROSITE" id="PS50888">
    <property type="entry name" value="BHLH"/>
    <property type="match status" value="1"/>
</dbReference>
<dbReference type="GO" id="GO:0004879">
    <property type="term" value="F:nuclear receptor activity"/>
    <property type="evidence" value="ECO:0007669"/>
    <property type="project" value="TreeGrafter"/>
</dbReference>
<dbReference type="FunFam" id="4.10.280.10:FF:000024">
    <property type="entry name" value="Aryl hydrocarbon receptor 2"/>
    <property type="match status" value="1"/>
</dbReference>
<evidence type="ECO:0000313" key="19">
    <source>
        <dbReference type="EMBL" id="CAH6778005.1"/>
    </source>
</evidence>
<dbReference type="GO" id="GO:0034751">
    <property type="term" value="C:aryl hydrocarbon receptor complex"/>
    <property type="evidence" value="ECO:0007669"/>
    <property type="project" value="TreeGrafter"/>
</dbReference>
<dbReference type="GO" id="GO:0048511">
    <property type="term" value="P:rhythmic process"/>
    <property type="evidence" value="ECO:0007669"/>
    <property type="project" value="UniProtKB-KW"/>
</dbReference>
<evidence type="ECO:0000256" key="4">
    <source>
        <dbReference type="ARBA" id="ARBA00022490"/>
    </source>
</evidence>
<comment type="subcellular location">
    <subcellularLocation>
        <location evidence="2">Cytoplasm</location>
    </subcellularLocation>
    <subcellularLocation>
        <location evidence="1">Nucleus</location>
    </subcellularLocation>
</comment>
<evidence type="ECO:0000259" key="18">
    <source>
        <dbReference type="PROSITE" id="PS50888"/>
    </source>
</evidence>
<evidence type="ECO:0000256" key="15">
    <source>
        <dbReference type="ARBA" id="ARBA00046760"/>
    </source>
</evidence>
<keyword evidence="4" id="KW-0963">Cytoplasm</keyword>
<dbReference type="FunFam" id="3.30.450.20:FF:000019">
    <property type="entry name" value="Aryl hydrocarbon receptor 1"/>
    <property type="match status" value="1"/>
</dbReference>
<dbReference type="InterPro" id="IPR013655">
    <property type="entry name" value="PAS_fold_3"/>
</dbReference>
<dbReference type="GO" id="GO:0005634">
    <property type="term" value="C:nucleus"/>
    <property type="evidence" value="ECO:0007669"/>
    <property type="project" value="UniProtKB-SubCell"/>
</dbReference>
<protein>
    <recommendedName>
        <fullName evidence="3">Aryl hydrocarbon receptor</fullName>
    </recommendedName>
</protein>
<dbReference type="InterPro" id="IPR000014">
    <property type="entry name" value="PAS"/>
</dbReference>
<dbReference type="GO" id="GO:0006805">
    <property type="term" value="P:xenobiotic metabolic process"/>
    <property type="evidence" value="ECO:0007669"/>
    <property type="project" value="InterPro"/>
</dbReference>
<reference evidence="19" key="1">
    <citation type="submission" date="2022-06" db="EMBL/GenBank/DDBJ databases">
        <authorList>
            <person name="Andreotti S."/>
            <person name="Wyler E."/>
        </authorList>
    </citation>
    <scope>NUCLEOTIDE SEQUENCE</scope>
</reference>
<dbReference type="Pfam" id="PF08447">
    <property type="entry name" value="PAS_3"/>
    <property type="match status" value="1"/>
</dbReference>
<dbReference type="PANTHER" id="PTHR10649">
    <property type="entry name" value="ARYL HYDROCARBON RECEPTOR"/>
    <property type="match status" value="1"/>
</dbReference>
<dbReference type="Proteomes" id="UP001152836">
    <property type="component" value="Unassembled WGS sequence"/>
</dbReference>
<keyword evidence="13" id="KW-0539">Nucleus</keyword>
<feature type="domain" description="PAS" evidence="17">
    <location>
        <begin position="109"/>
        <end position="179"/>
    </location>
</feature>
<dbReference type="InterPro" id="IPR039091">
    <property type="entry name" value="AHR/AHRR"/>
</dbReference>
<comment type="subunit">
    <text evidence="15">Homodimer. Heterodimer; efficient DNA binding requires dimerization with another bHLH protein. Interacts with ARNT; the heterodimer ARNT:AHR binds to core DNA sequence 5'-TGCGTG-3' within the dioxin response element (DRE) of target gene promoters and activates their transcription. Binds MYBBP1A. Interacts with coactivators including SRC-1, RIP140 and NOCA7, and with the corepressor SMRT. Interacts with NEDD8 and IVNS1ABP. Interacts with BMAL1. Interacts with HSP90AB1. Interacts with TIPARP; leading to mono-ADP-ribosylation of AHR and subsequent inhibition of AHR.</text>
</comment>
<dbReference type="PROSITE" id="PS50112">
    <property type="entry name" value="PAS"/>
    <property type="match status" value="1"/>
</dbReference>
<dbReference type="SUPFAM" id="SSF47459">
    <property type="entry name" value="HLH, helix-loop-helix DNA-binding domain"/>
    <property type="match status" value="1"/>
</dbReference>
<keyword evidence="8" id="KW-0805">Transcription regulation</keyword>
<dbReference type="GO" id="GO:0000976">
    <property type="term" value="F:transcription cis-regulatory region binding"/>
    <property type="evidence" value="ECO:0007669"/>
    <property type="project" value="TreeGrafter"/>
</dbReference>
<dbReference type="EMBL" id="CALSGD010000375">
    <property type="protein sequence ID" value="CAH6778005.1"/>
    <property type="molecule type" value="Genomic_DNA"/>
</dbReference>
<dbReference type="SMART" id="SM00353">
    <property type="entry name" value="HLH"/>
    <property type="match status" value="1"/>
</dbReference>
<dbReference type="SMART" id="SM00091">
    <property type="entry name" value="PAS"/>
    <property type="match status" value="2"/>
</dbReference>
<evidence type="ECO:0000259" key="17">
    <source>
        <dbReference type="PROSITE" id="PS50112"/>
    </source>
</evidence>
<evidence type="ECO:0000256" key="9">
    <source>
        <dbReference type="ARBA" id="ARBA00023108"/>
    </source>
</evidence>
<keyword evidence="5" id="KW-0678">Repressor</keyword>
<keyword evidence="11" id="KW-0010">Activator</keyword>
<dbReference type="SUPFAM" id="SSF55785">
    <property type="entry name" value="PYP-like sensor domain (PAS domain)"/>
    <property type="match status" value="2"/>
</dbReference>
<evidence type="ECO:0000256" key="1">
    <source>
        <dbReference type="ARBA" id="ARBA00004123"/>
    </source>
</evidence>
<dbReference type="Pfam" id="PF00989">
    <property type="entry name" value="PAS"/>
    <property type="match status" value="1"/>
</dbReference>
<evidence type="ECO:0000256" key="5">
    <source>
        <dbReference type="ARBA" id="ARBA00022491"/>
    </source>
</evidence>
<dbReference type="GO" id="GO:1904613">
    <property type="term" value="P:cellular response to 2,3,7,8-tetrachlorodibenzodioxine"/>
    <property type="evidence" value="ECO:0007669"/>
    <property type="project" value="UniProtKB-ARBA"/>
</dbReference>
<keyword evidence="6" id="KW-0677">Repeat</keyword>
<dbReference type="PANTHER" id="PTHR10649:SF9">
    <property type="entry name" value="ARYL HYDROCARBON RECEPTOR"/>
    <property type="match status" value="1"/>
</dbReference>
<evidence type="ECO:0000256" key="6">
    <source>
        <dbReference type="ARBA" id="ARBA00022737"/>
    </source>
</evidence>
<evidence type="ECO:0000256" key="16">
    <source>
        <dbReference type="SAM" id="MobiDB-lite"/>
    </source>
</evidence>
<proteinExistence type="predicted"/>
<dbReference type="CDD" id="cd00130">
    <property type="entry name" value="PAS"/>
    <property type="match status" value="2"/>
</dbReference>
<dbReference type="InterPro" id="IPR001610">
    <property type="entry name" value="PAC"/>
</dbReference>
<feature type="domain" description="BHLH" evidence="18">
    <location>
        <begin position="26"/>
        <end position="79"/>
    </location>
</feature>
<dbReference type="CDD" id="cd11436">
    <property type="entry name" value="bHLH-PAS_AhR"/>
    <property type="match status" value="1"/>
</dbReference>
<keyword evidence="10" id="KW-0238">DNA-binding</keyword>
<keyword evidence="12" id="KW-0804">Transcription</keyword>
<accession>A0AAU9YS27</accession>
<dbReference type="SMART" id="SM00086">
    <property type="entry name" value="PAC"/>
    <property type="match status" value="1"/>
</dbReference>
<dbReference type="FunFam" id="3.30.450.20:FF:000035">
    <property type="entry name" value="Aryl hydrocarbon receptor"/>
    <property type="match status" value="1"/>
</dbReference>
<dbReference type="InterPro" id="IPR035965">
    <property type="entry name" value="PAS-like_dom_sf"/>
</dbReference>
<sequence length="942" mass="105903">MVCLWITEQHSTGASLIFSSIVKPVPAEGIKSNPSKRHRDRLNTELDRLASLLPFPQDVINKLDKLSVLRLSVSYLRAKSFFDVALKSSPADRNGGQDQCRAQLRDGLDLQEGELLLQALNGFVLVVTADALVFYASSTIQDYLGFQQSDVIHQSVYELIHTEDRAEFQRQLHWALNPAQCTDSAQGVDETHGLPQPPAVYFNPDQLPQDSNAFLERCFICRLRCLLDNSSGFLAMNFQGRLKYLHGQNKKGKDGTLLPPQLALFAIATPLQPPSILEIRTKNLIFRTKHKLDFTPIGCDAKGQLVLGYTEVELCTRGSGYQFIHAADMLYCADSHIRMIKTGESGMTVFRLLAKHSRWRWVQSNARLIYRNGRPDYIIATQRPLTDEEGREHLQKRSMTLPFMFATGEAVLYEISSPFPSIMDPLPVRTKSSTSAKDWVPQSTPSKDSLHPSSLMNCIIQQDQSIYLCPPSSDAPLDSHFLTNSVSEGSGWQGSIASIGNDSVLKHEQIGHAQDMNPALSGGPQGLFPDNKNNDLYSIMRNLGIDFDDIKRMQSEEFFRSELSGEVDFGDIDITDEILTYVQDSLNKSTLLNSASQPQPVTQHLSCMLQERLHLEQQQQQQLQQHQTQAVEPQHELEQMAPQQQLCHQMGLPQQQLCHQMGLQQQQLCHQMGLPQQQPCHQMELPQQQPCHQMELPQQQPCHQMELPQQQPCHQMELPQQQPCHQMELPQQELGQKMKHAEVNGTFTSWNPTPLVPFSCPQQELKHYNVFSDLQGAVEELPYKSEVDSMPYTQNFAPCNQSVLPQHSKCTQLDLPGKGFEPSLLPSTSNLGDFVTCLQVSENQRHGINPQSATVTPQGYYAGAMSMYQCQPGPQHIPVDQMQYSPVVPGSQAFLNKFQNQGVLNETYSSELNSVGHRQTDAHLQHPAEARSFPDITPSGFL</sequence>
<evidence type="ECO:0000313" key="20">
    <source>
        <dbReference type="Proteomes" id="UP001152836"/>
    </source>
</evidence>